<organism evidence="1 2">
    <name type="scientific">Rotaria magnacalcarata</name>
    <dbReference type="NCBI Taxonomy" id="392030"/>
    <lineage>
        <taxon>Eukaryota</taxon>
        <taxon>Metazoa</taxon>
        <taxon>Spiralia</taxon>
        <taxon>Gnathifera</taxon>
        <taxon>Rotifera</taxon>
        <taxon>Eurotatoria</taxon>
        <taxon>Bdelloidea</taxon>
        <taxon>Philodinida</taxon>
        <taxon>Philodinidae</taxon>
        <taxon>Rotaria</taxon>
    </lineage>
</organism>
<comment type="caution">
    <text evidence="1">The sequence shown here is derived from an EMBL/GenBank/DDBJ whole genome shotgun (WGS) entry which is preliminary data.</text>
</comment>
<dbReference type="EMBL" id="CAJOBI010178042">
    <property type="protein sequence ID" value="CAF4915125.1"/>
    <property type="molecule type" value="Genomic_DNA"/>
</dbReference>
<gene>
    <name evidence="1" type="ORF">SMN809_LOCUS52417</name>
</gene>
<sequence>MDENKEILKNHWRIERLKSDEKYGINSEDSKLDEEWNELCNLVRYENTEDGQTATQLQYLEA</sequence>
<proteinExistence type="predicted"/>
<evidence type="ECO:0000313" key="1">
    <source>
        <dbReference type="EMBL" id="CAF4915125.1"/>
    </source>
</evidence>
<accession>A0A8S3CHM5</accession>
<protein>
    <submittedName>
        <fullName evidence="1">Uncharacterized protein</fullName>
    </submittedName>
</protein>
<feature type="non-terminal residue" evidence="1">
    <location>
        <position position="1"/>
    </location>
</feature>
<dbReference type="AlphaFoldDB" id="A0A8S3CHM5"/>
<name>A0A8S3CHM5_9BILA</name>
<evidence type="ECO:0000313" key="2">
    <source>
        <dbReference type="Proteomes" id="UP000676336"/>
    </source>
</evidence>
<dbReference type="Proteomes" id="UP000676336">
    <property type="component" value="Unassembled WGS sequence"/>
</dbReference>
<reference evidence="1" key="1">
    <citation type="submission" date="2021-02" db="EMBL/GenBank/DDBJ databases">
        <authorList>
            <person name="Nowell W R."/>
        </authorList>
    </citation>
    <scope>NUCLEOTIDE SEQUENCE</scope>
</reference>